<keyword evidence="2" id="KW-1185">Reference proteome</keyword>
<proteinExistence type="predicted"/>
<organism evidence="1 2">
    <name type="scientific">Fuerstiella marisgermanici</name>
    <dbReference type="NCBI Taxonomy" id="1891926"/>
    <lineage>
        <taxon>Bacteria</taxon>
        <taxon>Pseudomonadati</taxon>
        <taxon>Planctomycetota</taxon>
        <taxon>Planctomycetia</taxon>
        <taxon>Planctomycetales</taxon>
        <taxon>Planctomycetaceae</taxon>
        <taxon>Fuerstiella</taxon>
    </lineage>
</organism>
<evidence type="ECO:0000313" key="2">
    <source>
        <dbReference type="Proteomes" id="UP000187735"/>
    </source>
</evidence>
<dbReference type="Proteomes" id="UP000187735">
    <property type="component" value="Chromosome"/>
</dbReference>
<dbReference type="KEGG" id="fmr:Fuma_00576"/>
<gene>
    <name evidence="1" type="ORF">Fuma_00576</name>
</gene>
<protein>
    <submittedName>
        <fullName evidence="1">Uncharacterized protein</fullName>
    </submittedName>
</protein>
<accession>A0A1P8WAA5</accession>
<dbReference type="EMBL" id="CP017641">
    <property type="protein sequence ID" value="APZ90992.1"/>
    <property type="molecule type" value="Genomic_DNA"/>
</dbReference>
<evidence type="ECO:0000313" key="1">
    <source>
        <dbReference type="EMBL" id="APZ90992.1"/>
    </source>
</evidence>
<dbReference type="AlphaFoldDB" id="A0A1P8WAA5"/>
<reference evidence="1 2" key="1">
    <citation type="journal article" date="2016" name="Front. Microbiol.">
        <title>Fuerstia marisgermanicae gen. nov., sp. nov., an Unusual Member of the Phylum Planctomycetes from the German Wadden Sea.</title>
        <authorList>
            <person name="Kohn T."/>
            <person name="Heuer A."/>
            <person name="Jogler M."/>
            <person name="Vollmers J."/>
            <person name="Boedeker C."/>
            <person name="Bunk B."/>
            <person name="Rast P."/>
            <person name="Borchert D."/>
            <person name="Glockner I."/>
            <person name="Freese H.M."/>
            <person name="Klenk H.P."/>
            <person name="Overmann J."/>
            <person name="Kaster A.K."/>
            <person name="Rohde M."/>
            <person name="Wiegand S."/>
            <person name="Jogler C."/>
        </authorList>
    </citation>
    <scope>NUCLEOTIDE SEQUENCE [LARGE SCALE GENOMIC DNA]</scope>
    <source>
        <strain evidence="1 2">NH11</strain>
    </source>
</reference>
<name>A0A1P8WAA5_9PLAN</name>
<sequence length="75" mass="9219">MTHTEFYRTEVAERISIRRRFFQLCVLRQFLKIRLSMQLAEAPQEVCSLFLIKPPHQMLRISRIIMSQTVFEYRW</sequence>